<dbReference type="EMBL" id="JABSTQ010007052">
    <property type="protein sequence ID" value="KAG0436304.1"/>
    <property type="molecule type" value="Genomic_DNA"/>
</dbReference>
<evidence type="ECO:0000313" key="1">
    <source>
        <dbReference type="EMBL" id="KAG0436304.1"/>
    </source>
</evidence>
<organism evidence="1 2">
    <name type="scientific">Ixodes persulcatus</name>
    <name type="common">Taiga tick</name>
    <dbReference type="NCBI Taxonomy" id="34615"/>
    <lineage>
        <taxon>Eukaryota</taxon>
        <taxon>Metazoa</taxon>
        <taxon>Ecdysozoa</taxon>
        <taxon>Arthropoda</taxon>
        <taxon>Chelicerata</taxon>
        <taxon>Arachnida</taxon>
        <taxon>Acari</taxon>
        <taxon>Parasitiformes</taxon>
        <taxon>Ixodida</taxon>
        <taxon>Ixodoidea</taxon>
        <taxon>Ixodidae</taxon>
        <taxon>Ixodinae</taxon>
        <taxon>Ixodes</taxon>
    </lineage>
</organism>
<gene>
    <name evidence="1" type="ORF">HPB47_018030</name>
</gene>
<comment type="caution">
    <text evidence="1">The sequence shown here is derived from an EMBL/GenBank/DDBJ whole genome shotgun (WGS) entry which is preliminary data.</text>
</comment>
<accession>A0AC60QLU9</accession>
<proteinExistence type="predicted"/>
<dbReference type="Proteomes" id="UP000805193">
    <property type="component" value="Unassembled WGS sequence"/>
</dbReference>
<protein>
    <submittedName>
        <fullName evidence="1">Uncharacterized protein</fullName>
    </submittedName>
</protein>
<keyword evidence="2" id="KW-1185">Reference proteome</keyword>
<reference evidence="1 2" key="1">
    <citation type="journal article" date="2020" name="Cell">
        <title>Large-Scale Comparative Analyses of Tick Genomes Elucidate Their Genetic Diversity and Vector Capacities.</title>
        <authorList>
            <consortium name="Tick Genome and Microbiome Consortium (TIGMIC)"/>
            <person name="Jia N."/>
            <person name="Wang J."/>
            <person name="Shi W."/>
            <person name="Du L."/>
            <person name="Sun Y."/>
            <person name="Zhan W."/>
            <person name="Jiang J.F."/>
            <person name="Wang Q."/>
            <person name="Zhang B."/>
            <person name="Ji P."/>
            <person name="Bell-Sakyi L."/>
            <person name="Cui X.M."/>
            <person name="Yuan T.T."/>
            <person name="Jiang B.G."/>
            <person name="Yang W.F."/>
            <person name="Lam T.T."/>
            <person name="Chang Q.C."/>
            <person name="Ding S.J."/>
            <person name="Wang X.J."/>
            <person name="Zhu J.G."/>
            <person name="Ruan X.D."/>
            <person name="Zhao L."/>
            <person name="Wei J.T."/>
            <person name="Ye R.Z."/>
            <person name="Que T.C."/>
            <person name="Du C.H."/>
            <person name="Zhou Y.H."/>
            <person name="Cheng J.X."/>
            <person name="Dai P.F."/>
            <person name="Guo W.B."/>
            <person name="Han X.H."/>
            <person name="Huang E.J."/>
            <person name="Li L.F."/>
            <person name="Wei W."/>
            <person name="Gao Y.C."/>
            <person name="Liu J.Z."/>
            <person name="Shao H.Z."/>
            <person name="Wang X."/>
            <person name="Wang C.C."/>
            <person name="Yang T.C."/>
            <person name="Huo Q.B."/>
            <person name="Li W."/>
            <person name="Chen H.Y."/>
            <person name="Chen S.E."/>
            <person name="Zhou L.G."/>
            <person name="Ni X.B."/>
            <person name="Tian J.H."/>
            <person name="Sheng Y."/>
            <person name="Liu T."/>
            <person name="Pan Y.S."/>
            <person name="Xia L.Y."/>
            <person name="Li J."/>
            <person name="Zhao F."/>
            <person name="Cao W.C."/>
        </authorList>
    </citation>
    <scope>NUCLEOTIDE SEQUENCE [LARGE SCALE GENOMIC DNA]</scope>
    <source>
        <strain evidence="1">Iper-2018</strain>
    </source>
</reference>
<name>A0AC60QLU9_IXOPE</name>
<evidence type="ECO:0000313" key="2">
    <source>
        <dbReference type="Proteomes" id="UP000805193"/>
    </source>
</evidence>
<sequence length="84" mass="9642">MPRSGEAGKEREQTTRTKFVDDFLAYLDEWKYGAKDGGFVSQSTAEGLGVTLQSTRSLLRYLVTLGYRYMMTARLSQDCIEWLF</sequence>